<accession>A0A4Q7LWV3</accession>
<dbReference type="Proteomes" id="UP000293519">
    <property type="component" value="Unassembled WGS sequence"/>
</dbReference>
<evidence type="ECO:0000313" key="2">
    <source>
        <dbReference type="Proteomes" id="UP000293519"/>
    </source>
</evidence>
<comment type="caution">
    <text evidence="1">The sequence shown here is derived from an EMBL/GenBank/DDBJ whole genome shotgun (WGS) entry which is preliminary data.</text>
</comment>
<evidence type="ECO:0000313" key="1">
    <source>
        <dbReference type="EMBL" id="RZS58967.1"/>
    </source>
</evidence>
<dbReference type="EMBL" id="SGWW01000001">
    <property type="protein sequence ID" value="RZS58967.1"/>
    <property type="molecule type" value="Genomic_DNA"/>
</dbReference>
<name>A0A4Q7LWV3_9MICO</name>
<sequence length="88" mass="9916">MSNENELRQRFASYLEKSAFAAGGEGPFRTAFGEEKLLSDWSADDIRSLVEARFATAYEDLEIARSMQVVAQELIRHLGDSRPHLKAI</sequence>
<gene>
    <name evidence="1" type="ORF">EV141_0180</name>
</gene>
<dbReference type="RefSeq" id="WP_130484100.1">
    <property type="nucleotide sequence ID" value="NZ_SGWW01000001.1"/>
</dbReference>
<reference evidence="1 2" key="1">
    <citation type="journal article" date="2015" name="Stand. Genomic Sci.">
        <title>Genomic Encyclopedia of Bacterial and Archaeal Type Strains, Phase III: the genomes of soil and plant-associated and newly described type strains.</title>
        <authorList>
            <person name="Whitman W.B."/>
            <person name="Woyke T."/>
            <person name="Klenk H.P."/>
            <person name="Zhou Y."/>
            <person name="Lilburn T.G."/>
            <person name="Beck B.J."/>
            <person name="De Vos P."/>
            <person name="Vandamme P."/>
            <person name="Eisen J.A."/>
            <person name="Garrity G."/>
            <person name="Hugenholtz P."/>
            <person name="Kyrpides N.C."/>
        </authorList>
    </citation>
    <scope>NUCLEOTIDE SEQUENCE [LARGE SCALE GENOMIC DNA]</scope>
    <source>
        <strain evidence="1 2">CV2</strain>
    </source>
</reference>
<protein>
    <submittedName>
        <fullName evidence="1">Uncharacterized protein</fullName>
    </submittedName>
</protein>
<proteinExistence type="predicted"/>
<organism evidence="1 2">
    <name type="scientific">Microcella putealis</name>
    <dbReference type="NCBI Taxonomy" id="337005"/>
    <lineage>
        <taxon>Bacteria</taxon>
        <taxon>Bacillati</taxon>
        <taxon>Actinomycetota</taxon>
        <taxon>Actinomycetes</taxon>
        <taxon>Micrococcales</taxon>
        <taxon>Microbacteriaceae</taxon>
        <taxon>Microcella</taxon>
    </lineage>
</organism>
<dbReference type="AlphaFoldDB" id="A0A4Q7LWV3"/>
<keyword evidence="2" id="KW-1185">Reference proteome</keyword>